<dbReference type="GO" id="GO:0005737">
    <property type="term" value="C:cytoplasm"/>
    <property type="evidence" value="ECO:0000318"/>
    <property type="project" value="GO_Central"/>
</dbReference>
<dbReference type="GO" id="GO:0080043">
    <property type="term" value="F:quercetin 3-O-glucosyltransferase activity"/>
    <property type="evidence" value="ECO:0000318"/>
    <property type="project" value="GO_Central"/>
</dbReference>
<dbReference type="SUPFAM" id="SSF53756">
    <property type="entry name" value="UDP-Glycosyltransferase/glycogen phosphorylase"/>
    <property type="match status" value="1"/>
</dbReference>
<dbReference type="HOGENOM" id="CLU_001724_0_0_1"/>
<feature type="non-terminal residue" evidence="3">
    <location>
        <position position="1"/>
    </location>
</feature>
<dbReference type="CDD" id="cd03784">
    <property type="entry name" value="GT1_Gtf-like"/>
    <property type="match status" value="1"/>
</dbReference>
<dbReference type="PANTHER" id="PTHR11926:SF774">
    <property type="entry name" value="UDP-GLYCOSYLTRANSFERASE 85A1-RELATED"/>
    <property type="match status" value="1"/>
</dbReference>
<dbReference type="KEGG" id="smo:SELMODRAFT_63944"/>
<accession>D8RK37</accession>
<reference evidence="3 4" key="1">
    <citation type="journal article" date="2011" name="Science">
        <title>The Selaginella genome identifies genetic changes associated with the evolution of vascular plants.</title>
        <authorList>
            <person name="Banks J.A."/>
            <person name="Nishiyama T."/>
            <person name="Hasebe M."/>
            <person name="Bowman J.L."/>
            <person name="Gribskov M."/>
            <person name="dePamphilis C."/>
            <person name="Albert V.A."/>
            <person name="Aono N."/>
            <person name="Aoyama T."/>
            <person name="Ambrose B.A."/>
            <person name="Ashton N.W."/>
            <person name="Axtell M.J."/>
            <person name="Barker E."/>
            <person name="Barker M.S."/>
            <person name="Bennetzen J.L."/>
            <person name="Bonawitz N.D."/>
            <person name="Chapple C."/>
            <person name="Cheng C."/>
            <person name="Correa L.G."/>
            <person name="Dacre M."/>
            <person name="DeBarry J."/>
            <person name="Dreyer I."/>
            <person name="Elias M."/>
            <person name="Engstrom E.M."/>
            <person name="Estelle M."/>
            <person name="Feng L."/>
            <person name="Finet C."/>
            <person name="Floyd S.K."/>
            <person name="Frommer W.B."/>
            <person name="Fujita T."/>
            <person name="Gramzow L."/>
            <person name="Gutensohn M."/>
            <person name="Harholt J."/>
            <person name="Hattori M."/>
            <person name="Heyl A."/>
            <person name="Hirai T."/>
            <person name="Hiwatashi Y."/>
            <person name="Ishikawa M."/>
            <person name="Iwata M."/>
            <person name="Karol K.G."/>
            <person name="Koehler B."/>
            <person name="Kolukisaoglu U."/>
            <person name="Kubo M."/>
            <person name="Kurata T."/>
            <person name="Lalonde S."/>
            <person name="Li K."/>
            <person name="Li Y."/>
            <person name="Litt A."/>
            <person name="Lyons E."/>
            <person name="Manning G."/>
            <person name="Maruyama T."/>
            <person name="Michael T.P."/>
            <person name="Mikami K."/>
            <person name="Miyazaki S."/>
            <person name="Morinaga S."/>
            <person name="Murata T."/>
            <person name="Mueller-Roeber B."/>
            <person name="Nelson D.R."/>
            <person name="Obara M."/>
            <person name="Oguri Y."/>
            <person name="Olmstead R.G."/>
            <person name="Onodera N."/>
            <person name="Petersen B.L."/>
            <person name="Pils B."/>
            <person name="Prigge M."/>
            <person name="Rensing S.A."/>
            <person name="Riano-Pachon D.M."/>
            <person name="Roberts A.W."/>
            <person name="Sato Y."/>
            <person name="Scheller H.V."/>
            <person name="Schulz B."/>
            <person name="Schulz C."/>
            <person name="Shakirov E.V."/>
            <person name="Shibagaki N."/>
            <person name="Shinohara N."/>
            <person name="Shippen D.E."/>
            <person name="Soerensen I."/>
            <person name="Sotooka R."/>
            <person name="Sugimoto N."/>
            <person name="Sugita M."/>
            <person name="Sumikawa N."/>
            <person name="Tanurdzic M."/>
            <person name="Theissen G."/>
            <person name="Ulvskov P."/>
            <person name="Wakazuki S."/>
            <person name="Weng J.K."/>
            <person name="Willats W.W."/>
            <person name="Wipf D."/>
            <person name="Wolf P.G."/>
            <person name="Yang L."/>
            <person name="Zimmer A.D."/>
            <person name="Zhu Q."/>
            <person name="Mitros T."/>
            <person name="Hellsten U."/>
            <person name="Loque D."/>
            <person name="Otillar R."/>
            <person name="Salamov A."/>
            <person name="Schmutz J."/>
            <person name="Shapiro H."/>
            <person name="Lindquist E."/>
            <person name="Lucas S."/>
            <person name="Rokhsar D."/>
            <person name="Grigoriev I.V."/>
        </authorList>
    </citation>
    <scope>NUCLEOTIDE SEQUENCE [LARGE SCALE GENOMIC DNA]</scope>
</reference>
<dbReference type="eggNOG" id="KOG1192">
    <property type="taxonomic scope" value="Eukaryota"/>
</dbReference>
<dbReference type="FunFam" id="3.40.50.2000:FF:000060">
    <property type="entry name" value="Glycosyltransferase"/>
    <property type="match status" value="1"/>
</dbReference>
<dbReference type="AlphaFoldDB" id="D8RK37"/>
<keyword evidence="2" id="KW-0808">Transferase</keyword>
<evidence type="ECO:0000313" key="3">
    <source>
        <dbReference type="EMBL" id="EFJ27377.1"/>
    </source>
</evidence>
<dbReference type="Gramene" id="EFJ27377">
    <property type="protein sequence ID" value="EFJ27377"/>
    <property type="gene ID" value="SELMODRAFT_63944"/>
</dbReference>
<name>D8RK37_SELML</name>
<dbReference type="Proteomes" id="UP000001514">
    <property type="component" value="Unassembled WGS sequence"/>
</dbReference>
<protein>
    <recommendedName>
        <fullName evidence="5">Glycosyltransferase</fullName>
    </recommendedName>
</protein>
<sequence length="457" mass="51383">RPHAVVFPFPSLGHIIPMMHLSCRLEALGFLITFVNTEHNHLRILHAWRARRIPLPQEHEVHINMVGLPDANMPSLETINVFEAIMSTDRLRGAFERLIGKLVESQGCPPVCIIADGFLSWTQDIAQDFSLQWAVFWASSTATSLISTHIPDLMERGLAPLKGTFPSFLFCFSSLSLFSFAAENEHSYISFIDGMPTISSSDLPTSIARQDRYDPGFRHRIERIQRVKRADWIFANTFMALEHNELRAMQGRVQNKLLPVGPVLSLGFLEISDGTADIEITIDDSVEDDRCIDWLDRQGALSVVYVSFGSIAHLSGRQLEQVAQGLKACSYPFLWVIRNELVQTMSADVRNAFTEKVRGRSLVIPSAPARVLKHPSLGAFVTHCGWNSTLEGISVGLPMLCWPCFADQMLNCRYIVKEWRIGIEFAKAATGLVDKSEVERVVRAVLEGDQGRQIRRR</sequence>
<feature type="non-terminal residue" evidence="3">
    <location>
        <position position="457"/>
    </location>
</feature>
<dbReference type="GO" id="GO:0080044">
    <property type="term" value="F:quercetin 7-O-glucosyltransferase activity"/>
    <property type="evidence" value="ECO:0000318"/>
    <property type="project" value="GO_Central"/>
</dbReference>
<evidence type="ECO:0000313" key="4">
    <source>
        <dbReference type="Proteomes" id="UP000001514"/>
    </source>
</evidence>
<dbReference type="OMA" id="DAMKENC"/>
<comment type="similarity">
    <text evidence="1">Belongs to the UDP-glycosyltransferase family.</text>
</comment>
<dbReference type="InParanoid" id="D8RK37"/>
<dbReference type="PANTHER" id="PTHR11926">
    <property type="entry name" value="GLUCOSYL/GLUCURONOSYL TRANSFERASES"/>
    <property type="match status" value="1"/>
</dbReference>
<dbReference type="Pfam" id="PF00201">
    <property type="entry name" value="UDPGT"/>
    <property type="match status" value="1"/>
</dbReference>
<proteinExistence type="inferred from homology"/>
<evidence type="ECO:0000256" key="1">
    <source>
        <dbReference type="ARBA" id="ARBA00009995"/>
    </source>
</evidence>
<gene>
    <name evidence="3" type="ORF">SELMODRAFT_63944</name>
</gene>
<dbReference type="EMBL" id="GL377582">
    <property type="protein sequence ID" value="EFJ27377.1"/>
    <property type="molecule type" value="Genomic_DNA"/>
</dbReference>
<dbReference type="Gene3D" id="3.40.50.2000">
    <property type="entry name" value="Glycogen Phosphorylase B"/>
    <property type="match status" value="2"/>
</dbReference>
<keyword evidence="4" id="KW-1185">Reference proteome</keyword>
<organism evidence="4">
    <name type="scientific">Selaginella moellendorffii</name>
    <name type="common">Spikemoss</name>
    <dbReference type="NCBI Taxonomy" id="88036"/>
    <lineage>
        <taxon>Eukaryota</taxon>
        <taxon>Viridiplantae</taxon>
        <taxon>Streptophyta</taxon>
        <taxon>Embryophyta</taxon>
        <taxon>Tracheophyta</taxon>
        <taxon>Lycopodiopsida</taxon>
        <taxon>Selaginellales</taxon>
        <taxon>Selaginellaceae</taxon>
        <taxon>Selaginella</taxon>
    </lineage>
</organism>
<evidence type="ECO:0000256" key="2">
    <source>
        <dbReference type="ARBA" id="ARBA00022679"/>
    </source>
</evidence>
<dbReference type="InterPro" id="IPR002213">
    <property type="entry name" value="UDP_glucos_trans"/>
</dbReference>
<evidence type="ECO:0008006" key="5">
    <source>
        <dbReference type="Google" id="ProtNLM"/>
    </source>
</evidence>